<dbReference type="PANTHER" id="PTHR42987">
    <property type="entry name" value="PEPTIDASE S49"/>
    <property type="match status" value="1"/>
</dbReference>
<feature type="region of interest" description="Disordered" evidence="5">
    <location>
        <begin position="71"/>
        <end position="103"/>
    </location>
</feature>
<dbReference type="PANTHER" id="PTHR42987:SF8">
    <property type="entry name" value="PROTEINASE"/>
    <property type="match status" value="1"/>
</dbReference>
<organism evidence="8 9">
    <name type="scientific">Ralstonia solanacearum IPO1609</name>
    <dbReference type="NCBI Taxonomy" id="564066"/>
    <lineage>
        <taxon>Bacteria</taxon>
        <taxon>Pseudomonadati</taxon>
        <taxon>Pseudomonadota</taxon>
        <taxon>Betaproteobacteria</taxon>
        <taxon>Burkholderiales</taxon>
        <taxon>Burkholderiaceae</taxon>
        <taxon>Ralstonia</taxon>
        <taxon>Ralstonia solanacearum species complex</taxon>
    </lineage>
</organism>
<keyword evidence="2 8" id="KW-0645">Protease</keyword>
<dbReference type="InterPro" id="IPR002142">
    <property type="entry name" value="Peptidase_S49"/>
</dbReference>
<dbReference type="Pfam" id="PF01343">
    <property type="entry name" value="Peptidase_S49"/>
    <property type="match status" value="1"/>
</dbReference>
<evidence type="ECO:0000313" key="9">
    <source>
        <dbReference type="Proteomes" id="UP000053470"/>
    </source>
</evidence>
<comment type="similarity">
    <text evidence="1">Belongs to the peptidase S49 family.</text>
</comment>
<keyword evidence="3" id="KW-0378">Hydrolase</keyword>
<feature type="transmembrane region" description="Helical" evidence="6">
    <location>
        <begin position="131"/>
        <end position="149"/>
    </location>
</feature>
<evidence type="ECO:0000256" key="4">
    <source>
        <dbReference type="ARBA" id="ARBA00022825"/>
    </source>
</evidence>
<evidence type="ECO:0000256" key="6">
    <source>
        <dbReference type="SAM" id="Phobius"/>
    </source>
</evidence>
<name>A0ABF7RDJ9_RALSL</name>
<dbReference type="InterPro" id="IPR047272">
    <property type="entry name" value="S49_SppA_C"/>
</dbReference>
<dbReference type="Proteomes" id="UP000053470">
    <property type="component" value="Unassembled WGS sequence"/>
</dbReference>
<evidence type="ECO:0000256" key="3">
    <source>
        <dbReference type="ARBA" id="ARBA00022801"/>
    </source>
</evidence>
<evidence type="ECO:0000256" key="2">
    <source>
        <dbReference type="ARBA" id="ARBA00022670"/>
    </source>
</evidence>
<dbReference type="Gene3D" id="3.90.226.10">
    <property type="entry name" value="2-enoyl-CoA Hydratase, Chain A, domain 1"/>
    <property type="match status" value="1"/>
</dbReference>
<dbReference type="GO" id="GO:0008236">
    <property type="term" value="F:serine-type peptidase activity"/>
    <property type="evidence" value="ECO:0007669"/>
    <property type="project" value="UniProtKB-KW"/>
</dbReference>
<dbReference type="GO" id="GO:0006508">
    <property type="term" value="P:proteolysis"/>
    <property type="evidence" value="ECO:0007669"/>
    <property type="project" value="UniProtKB-KW"/>
</dbReference>
<keyword evidence="9" id="KW-1185">Reference proteome</keyword>
<feature type="region of interest" description="Disordered" evidence="5">
    <location>
        <begin position="1"/>
        <end position="24"/>
    </location>
</feature>
<keyword evidence="4" id="KW-0720">Serine protease</keyword>
<dbReference type="AlphaFoldDB" id="A0ABF7RDJ9"/>
<keyword evidence="6" id="KW-0812">Transmembrane</keyword>
<evidence type="ECO:0000259" key="7">
    <source>
        <dbReference type="Pfam" id="PF01343"/>
    </source>
</evidence>
<feature type="compositionally biased region" description="Basic and acidic residues" evidence="5">
    <location>
        <begin position="47"/>
        <end position="57"/>
    </location>
</feature>
<reference evidence="8" key="2">
    <citation type="submission" date="2022-04" db="EMBL/GenBank/DDBJ databases">
        <title>Genomic draft of R. solanacearum strain IPO1609, a phylotype IIB1/biovar 2/race 3 strain isolated from potato in Europe.</title>
        <authorList>
            <person name="Boucher C."/>
            <person name="Carrere S."/>
            <person name="Dossat C."/>
            <person name="Elbaz M."/>
            <person name="Genin S."/>
            <person name="Gouzy J."/>
            <person name="Prior P."/>
            <person name="Segurens B."/>
            <person name="Wincker P."/>
        </authorList>
    </citation>
    <scope>NUCLEOTIDE SEQUENCE</scope>
    <source>
        <strain evidence="8">IPO1609</strain>
    </source>
</reference>
<dbReference type="InterPro" id="IPR029045">
    <property type="entry name" value="ClpP/crotonase-like_dom_sf"/>
</dbReference>
<gene>
    <name evidence="8" type="ORF">RSIPO_01792</name>
</gene>
<proteinExistence type="inferred from homology"/>
<dbReference type="SUPFAM" id="SSF52096">
    <property type="entry name" value="ClpP/crotonase"/>
    <property type="match status" value="1"/>
</dbReference>
<evidence type="ECO:0000256" key="5">
    <source>
        <dbReference type="SAM" id="MobiDB-lite"/>
    </source>
</evidence>
<feature type="region of interest" description="Disordered" evidence="5">
    <location>
        <begin position="36"/>
        <end position="57"/>
    </location>
</feature>
<sequence length="416" mass="44614">MASGGSPTRFAACPPHPSRPRCLRWPDHDSFSIVFFSSMTDPTPPKSPEEGAGKPDELKFTHQADHPLEAELRDPAAGRQAPKPGLFGRFRHGEGGAPRASGAAAGWEREVLESVLLEAIREQRAARRWRIFFRFVTLGILGGLLYLFASFEGETVGSGRHTAVVSLDGEIAASTNASAENINASLEAAFADDNTAGVILKINSPGGSPVQAGMINDDIRRLRAKHKDIPLYVVVEEMCASGGYYVAAAADKIYVDKASIVGSIGVLMDGFGFTGLMDKVGVERRLLTAGANKGMLDPFSPVPPQQRQFAQAMLDEVHQQFIDVVKQGRGSRLKDDPQLFSGLFWTGSKAVELGLADGIGSADFVARNVIKAPDMVDYTVKENFAERVARKFGTAMGAGAIKALAATGQLKLLMKQ</sequence>
<evidence type="ECO:0000256" key="1">
    <source>
        <dbReference type="ARBA" id="ARBA00008683"/>
    </source>
</evidence>
<feature type="domain" description="Peptidase S49" evidence="7">
    <location>
        <begin position="224"/>
        <end position="367"/>
    </location>
</feature>
<accession>A0ABF7RDJ9</accession>
<dbReference type="EMBL" id="LN651282">
    <property type="protein sequence ID" value="CEJ19622.1"/>
    <property type="molecule type" value="Genomic_DNA"/>
</dbReference>
<keyword evidence="6" id="KW-0472">Membrane</keyword>
<reference evidence="8" key="1">
    <citation type="submission" date="2014-11" db="EMBL/GenBank/DDBJ databases">
        <authorList>
            <person name="Genoscope - CEA"/>
        </authorList>
    </citation>
    <scope>NUCLEOTIDE SEQUENCE</scope>
    <source>
        <strain evidence="8">IPO1609</strain>
    </source>
</reference>
<keyword evidence="6" id="KW-1133">Transmembrane helix</keyword>
<evidence type="ECO:0000313" key="8">
    <source>
        <dbReference type="EMBL" id="CEJ19622.1"/>
    </source>
</evidence>
<protein>
    <submittedName>
        <fullName evidence="8">Protease protein</fullName>
    </submittedName>
</protein>
<dbReference type="CDD" id="cd07023">
    <property type="entry name" value="S49_Sppa_N_C"/>
    <property type="match status" value="1"/>
</dbReference>